<protein>
    <recommendedName>
        <fullName evidence="3">histidine kinase</fullName>
        <ecNumber evidence="3">2.7.13.3</ecNumber>
    </recommendedName>
</protein>
<dbReference type="GO" id="GO:0000156">
    <property type="term" value="F:phosphorelay response regulator activity"/>
    <property type="evidence" value="ECO:0007669"/>
    <property type="project" value="TreeGrafter"/>
</dbReference>
<dbReference type="PRINTS" id="PR00344">
    <property type="entry name" value="BCTRLSENSOR"/>
</dbReference>
<feature type="transmembrane region" description="Helical" evidence="11">
    <location>
        <begin position="192"/>
        <end position="215"/>
    </location>
</feature>
<keyword evidence="10" id="KW-0175">Coiled coil</keyword>
<dbReference type="Gene3D" id="3.30.565.10">
    <property type="entry name" value="Histidine kinase-like ATPase, C-terminal domain"/>
    <property type="match status" value="1"/>
</dbReference>
<evidence type="ECO:0000256" key="5">
    <source>
        <dbReference type="ARBA" id="ARBA00022679"/>
    </source>
</evidence>
<dbReference type="GO" id="GO:0007234">
    <property type="term" value="P:osmosensory signaling via phosphorelay pathway"/>
    <property type="evidence" value="ECO:0007669"/>
    <property type="project" value="TreeGrafter"/>
</dbReference>
<comment type="caution">
    <text evidence="14">The sequence shown here is derived from an EMBL/GenBank/DDBJ whole genome shotgun (WGS) entry which is preliminary data.</text>
</comment>
<dbReference type="InterPro" id="IPR003660">
    <property type="entry name" value="HAMP_dom"/>
</dbReference>
<keyword evidence="4" id="KW-0597">Phosphoprotein</keyword>
<dbReference type="InterPro" id="IPR050351">
    <property type="entry name" value="BphY/WalK/GraS-like"/>
</dbReference>
<sequence>MSIMGRIRVFQIVLVIAVVAIAATAIVSLRGANHYIERVQISRRQVDAMTELALRANRFSEQIAELLLVGEPERLEFEDSRRKMLAQFDALRRSIEQEDDFFRDPANEAEEREEAGRLDRMRQLVRAIDRTVERILLLDQQGRREEAISLFRTEIENRYDKELESLIDAAVADEREDVVEADTLAQGVSRTLLYGFLAALTALLAVIVAAGVLFARSLRKPMDALVEGTRAVEQGDLAHRVVYDRPDEFGVLAQRFNAMSTRLEAHRRDLTATRDTLERQVAERTQEIASANRQLTELDRQRVRFFGDISHELKTPLTVLRAEAELALRGPSRPEGVYRSALESVVAHAASMSDLVDDLLFLARSDADEIRFEFRSVSLDGAVDQAVQDASVLSQSRSIRIVYRCPKPAPVVRADPRRLKQALLVMLDNSARYAEEGSEITVEVRPVEAGRVEIMVRDRGPGIPVDEAPFVFDRFYRGSTAMEGVVGNGLGLPIARWIVEKHDGDITLSSTPGQGTEVRVSLPLAA</sequence>
<dbReference type="Pfam" id="PF00512">
    <property type="entry name" value="HisKA"/>
    <property type="match status" value="1"/>
</dbReference>
<dbReference type="InterPro" id="IPR036097">
    <property type="entry name" value="HisK_dim/P_sf"/>
</dbReference>
<dbReference type="Gene3D" id="1.10.287.130">
    <property type="match status" value="1"/>
</dbReference>
<keyword evidence="5" id="KW-0808">Transferase</keyword>
<dbReference type="Pfam" id="PF00672">
    <property type="entry name" value="HAMP"/>
    <property type="match status" value="1"/>
</dbReference>
<dbReference type="InterPro" id="IPR003594">
    <property type="entry name" value="HATPase_dom"/>
</dbReference>
<evidence type="ECO:0000256" key="6">
    <source>
        <dbReference type="ARBA" id="ARBA00022741"/>
    </source>
</evidence>
<dbReference type="GO" id="GO:0000155">
    <property type="term" value="F:phosphorelay sensor kinase activity"/>
    <property type="evidence" value="ECO:0007669"/>
    <property type="project" value="InterPro"/>
</dbReference>
<dbReference type="CDD" id="cd00082">
    <property type="entry name" value="HisKA"/>
    <property type="match status" value="1"/>
</dbReference>
<accession>A0A4V1KJC7</accession>
<dbReference type="OrthoDB" id="9809766at2"/>
<feature type="domain" description="HAMP" evidence="13">
    <location>
        <begin position="216"/>
        <end position="268"/>
    </location>
</feature>
<evidence type="ECO:0000256" key="9">
    <source>
        <dbReference type="ARBA" id="ARBA00023012"/>
    </source>
</evidence>
<comment type="subcellular location">
    <subcellularLocation>
        <location evidence="2">Membrane</location>
    </subcellularLocation>
</comment>
<dbReference type="SMART" id="SM00304">
    <property type="entry name" value="HAMP"/>
    <property type="match status" value="1"/>
</dbReference>
<feature type="coiled-coil region" evidence="10">
    <location>
        <begin position="260"/>
        <end position="301"/>
    </location>
</feature>
<feature type="domain" description="Histidine kinase" evidence="12">
    <location>
        <begin position="308"/>
        <end position="526"/>
    </location>
</feature>
<dbReference type="SMART" id="SM00388">
    <property type="entry name" value="HisKA"/>
    <property type="match status" value="1"/>
</dbReference>
<evidence type="ECO:0000256" key="8">
    <source>
        <dbReference type="ARBA" id="ARBA00022840"/>
    </source>
</evidence>
<keyword evidence="11" id="KW-1133">Transmembrane helix</keyword>
<dbReference type="EC" id="2.7.13.3" evidence="3"/>
<reference evidence="14 15" key="1">
    <citation type="submission" date="2018-12" db="EMBL/GenBank/DDBJ databases">
        <title>bacterium Hansschlegelia zhihuaiae S113.</title>
        <authorList>
            <person name="He J."/>
        </authorList>
    </citation>
    <scope>NUCLEOTIDE SEQUENCE [LARGE SCALE GENOMIC DNA]</scope>
    <source>
        <strain evidence="14 15">S 113</strain>
    </source>
</reference>
<dbReference type="Pfam" id="PF02518">
    <property type="entry name" value="HATPase_c"/>
    <property type="match status" value="1"/>
</dbReference>
<keyword evidence="7" id="KW-0418">Kinase</keyword>
<dbReference type="GO" id="GO:0016020">
    <property type="term" value="C:membrane"/>
    <property type="evidence" value="ECO:0007669"/>
    <property type="project" value="UniProtKB-SubCell"/>
</dbReference>
<dbReference type="SUPFAM" id="SSF47384">
    <property type="entry name" value="Homodimeric domain of signal transducing histidine kinase"/>
    <property type="match status" value="1"/>
</dbReference>
<evidence type="ECO:0000256" key="4">
    <source>
        <dbReference type="ARBA" id="ARBA00022553"/>
    </source>
</evidence>
<name>A0A4V1KJC7_9HYPH</name>
<proteinExistence type="predicted"/>
<dbReference type="Proteomes" id="UP000289708">
    <property type="component" value="Unassembled WGS sequence"/>
</dbReference>
<dbReference type="PANTHER" id="PTHR42878">
    <property type="entry name" value="TWO-COMPONENT HISTIDINE KINASE"/>
    <property type="match status" value="1"/>
</dbReference>
<dbReference type="GO" id="GO:0005524">
    <property type="term" value="F:ATP binding"/>
    <property type="evidence" value="ECO:0007669"/>
    <property type="project" value="UniProtKB-KW"/>
</dbReference>
<dbReference type="CDD" id="cd06225">
    <property type="entry name" value="HAMP"/>
    <property type="match status" value="1"/>
</dbReference>
<keyword evidence="11" id="KW-0812">Transmembrane</keyword>
<dbReference type="SMART" id="SM00387">
    <property type="entry name" value="HATPase_c"/>
    <property type="match status" value="1"/>
</dbReference>
<dbReference type="CDD" id="cd00075">
    <property type="entry name" value="HATPase"/>
    <property type="match status" value="1"/>
</dbReference>
<evidence type="ECO:0000256" key="3">
    <source>
        <dbReference type="ARBA" id="ARBA00012438"/>
    </source>
</evidence>
<comment type="catalytic activity">
    <reaction evidence="1">
        <text>ATP + protein L-histidine = ADP + protein N-phospho-L-histidine.</text>
        <dbReference type="EC" id="2.7.13.3"/>
    </reaction>
</comment>
<keyword evidence="15" id="KW-1185">Reference proteome</keyword>
<evidence type="ECO:0000313" key="14">
    <source>
        <dbReference type="EMBL" id="RXF73732.1"/>
    </source>
</evidence>
<evidence type="ECO:0000256" key="11">
    <source>
        <dbReference type="SAM" id="Phobius"/>
    </source>
</evidence>
<dbReference type="PROSITE" id="PS50885">
    <property type="entry name" value="HAMP"/>
    <property type="match status" value="1"/>
</dbReference>
<gene>
    <name evidence="14" type="ORF">EK403_09100</name>
</gene>
<evidence type="ECO:0000256" key="1">
    <source>
        <dbReference type="ARBA" id="ARBA00000085"/>
    </source>
</evidence>
<dbReference type="PANTHER" id="PTHR42878:SF7">
    <property type="entry name" value="SENSOR HISTIDINE KINASE GLRK"/>
    <property type="match status" value="1"/>
</dbReference>
<keyword evidence="9" id="KW-0902">Two-component regulatory system</keyword>
<evidence type="ECO:0000256" key="7">
    <source>
        <dbReference type="ARBA" id="ARBA00022777"/>
    </source>
</evidence>
<evidence type="ECO:0000259" key="12">
    <source>
        <dbReference type="PROSITE" id="PS50109"/>
    </source>
</evidence>
<evidence type="ECO:0000259" key="13">
    <source>
        <dbReference type="PROSITE" id="PS50885"/>
    </source>
</evidence>
<dbReference type="InterPro" id="IPR003661">
    <property type="entry name" value="HisK_dim/P_dom"/>
</dbReference>
<dbReference type="GO" id="GO:0030295">
    <property type="term" value="F:protein kinase activator activity"/>
    <property type="evidence" value="ECO:0007669"/>
    <property type="project" value="TreeGrafter"/>
</dbReference>
<dbReference type="SUPFAM" id="SSF158472">
    <property type="entry name" value="HAMP domain-like"/>
    <property type="match status" value="1"/>
</dbReference>
<keyword evidence="8" id="KW-0067">ATP-binding</keyword>
<dbReference type="Gene3D" id="6.10.340.10">
    <property type="match status" value="1"/>
</dbReference>
<evidence type="ECO:0000256" key="10">
    <source>
        <dbReference type="SAM" id="Coils"/>
    </source>
</evidence>
<dbReference type="InterPro" id="IPR036890">
    <property type="entry name" value="HATPase_C_sf"/>
</dbReference>
<dbReference type="FunFam" id="3.30.565.10:FF:000006">
    <property type="entry name" value="Sensor histidine kinase WalK"/>
    <property type="match status" value="1"/>
</dbReference>
<keyword evidence="11" id="KW-0472">Membrane</keyword>
<dbReference type="InterPro" id="IPR005467">
    <property type="entry name" value="His_kinase_dom"/>
</dbReference>
<dbReference type="AlphaFoldDB" id="A0A4V1KJC7"/>
<evidence type="ECO:0000256" key="2">
    <source>
        <dbReference type="ARBA" id="ARBA00004370"/>
    </source>
</evidence>
<evidence type="ECO:0000313" key="15">
    <source>
        <dbReference type="Proteomes" id="UP000289708"/>
    </source>
</evidence>
<dbReference type="SUPFAM" id="SSF55874">
    <property type="entry name" value="ATPase domain of HSP90 chaperone/DNA topoisomerase II/histidine kinase"/>
    <property type="match status" value="1"/>
</dbReference>
<dbReference type="InterPro" id="IPR004358">
    <property type="entry name" value="Sig_transdc_His_kin-like_C"/>
</dbReference>
<organism evidence="14 15">
    <name type="scientific">Hansschlegelia zhihuaiae</name>
    <dbReference type="NCBI Taxonomy" id="405005"/>
    <lineage>
        <taxon>Bacteria</taxon>
        <taxon>Pseudomonadati</taxon>
        <taxon>Pseudomonadota</taxon>
        <taxon>Alphaproteobacteria</taxon>
        <taxon>Hyphomicrobiales</taxon>
        <taxon>Methylopilaceae</taxon>
        <taxon>Hansschlegelia</taxon>
    </lineage>
</organism>
<keyword evidence="6" id="KW-0547">Nucleotide-binding</keyword>
<dbReference type="EMBL" id="RYFI01000007">
    <property type="protein sequence ID" value="RXF73732.1"/>
    <property type="molecule type" value="Genomic_DNA"/>
</dbReference>
<dbReference type="PROSITE" id="PS50109">
    <property type="entry name" value="HIS_KIN"/>
    <property type="match status" value="1"/>
</dbReference>